<gene>
    <name evidence="2" type="ordered locus">LOC_Os11g27490</name>
</gene>
<organism evidence="2">
    <name type="scientific">Oryza sativa subsp. japonica</name>
    <name type="common">Rice</name>
    <dbReference type="NCBI Taxonomy" id="39947"/>
    <lineage>
        <taxon>Eukaryota</taxon>
        <taxon>Viridiplantae</taxon>
        <taxon>Streptophyta</taxon>
        <taxon>Embryophyta</taxon>
        <taxon>Tracheophyta</taxon>
        <taxon>Spermatophyta</taxon>
        <taxon>Magnoliopsida</taxon>
        <taxon>Liliopsida</taxon>
        <taxon>Poales</taxon>
        <taxon>Poaceae</taxon>
        <taxon>BOP clade</taxon>
        <taxon>Oryzoideae</taxon>
        <taxon>Oryzeae</taxon>
        <taxon>Oryzinae</taxon>
        <taxon>Oryza</taxon>
        <taxon>Oryza sativa</taxon>
    </lineage>
</organism>
<reference evidence="2" key="1">
    <citation type="journal article" date="2005" name="BMC Biol.">
        <title>The sequence of rice chromosomes 11 and 12, rich in disease resistance genes and recent gene duplications.</title>
        <authorList>
            <consortium name="The rice chromosomes 11 and 12 sequencing consortia"/>
        </authorList>
    </citation>
    <scope>NUCLEOTIDE SEQUENCE [LARGE SCALE GENOMIC DNA]</scope>
</reference>
<evidence type="ECO:0000313" key="2">
    <source>
        <dbReference type="EMBL" id="ABA93470.1"/>
    </source>
</evidence>
<reference evidence="2" key="2">
    <citation type="submission" date="2005-04" db="EMBL/GenBank/DDBJ databases">
        <authorList>
            <person name="Buell C.R."/>
            <person name="Wing R.A."/>
            <person name="McCombie W.A."/>
            <person name="Ouyang S."/>
        </authorList>
    </citation>
    <scope>NUCLEOTIDE SEQUENCE</scope>
</reference>
<feature type="compositionally biased region" description="Basic residues" evidence="1">
    <location>
        <begin position="90"/>
        <end position="115"/>
    </location>
</feature>
<name>Q2R4S3_ORYSJ</name>
<accession>Q2R4S3</accession>
<proteinExistence type="predicted"/>
<protein>
    <submittedName>
        <fullName evidence="2">Uncharacterized protein</fullName>
    </submittedName>
</protein>
<dbReference type="EMBL" id="DP000010">
    <property type="protein sequence ID" value="ABA93470.1"/>
    <property type="molecule type" value="Genomic_DNA"/>
</dbReference>
<dbReference type="AlphaFoldDB" id="Q2R4S3"/>
<feature type="region of interest" description="Disordered" evidence="1">
    <location>
        <begin position="84"/>
        <end position="116"/>
    </location>
</feature>
<evidence type="ECO:0000256" key="1">
    <source>
        <dbReference type="SAM" id="MobiDB-lite"/>
    </source>
</evidence>
<reference evidence="2" key="3">
    <citation type="submission" date="2006-01" db="EMBL/GenBank/DDBJ databases">
        <authorList>
            <person name="Buell R."/>
        </authorList>
    </citation>
    <scope>NUCLEOTIDE SEQUENCE</scope>
</reference>
<sequence>MGAGIGINPRVIRRGPRCERTGVDRVHKKWAPRISSSNGVDPPCTETTRWSMGLPCGPATSMVRATTGMRRHNRLAASASLMVTTGDHSTRRRHKRRRKGRGKGKGPHRAPKQGRLRCAGLGDGEMAATPLVVAVRTKIRGSRRRQRGSRGASVPGEQWRMGWADLVRRDGERPGRMGELIRRGVKGIPVTRSFEE</sequence>